<feature type="region of interest" description="Disordered" evidence="1">
    <location>
        <begin position="779"/>
        <end position="812"/>
    </location>
</feature>
<evidence type="ECO:0000256" key="1">
    <source>
        <dbReference type="SAM" id="MobiDB-lite"/>
    </source>
</evidence>
<dbReference type="Proteomes" id="UP000199412">
    <property type="component" value="Unassembled WGS sequence"/>
</dbReference>
<protein>
    <submittedName>
        <fullName evidence="2">Uncharacterized protein</fullName>
    </submittedName>
</protein>
<dbReference type="AlphaFoldDB" id="A0A1G6W8Q0"/>
<accession>A0A1G6W8Q0</accession>
<gene>
    <name evidence="2" type="ORF">SAMN05421720_10169</name>
</gene>
<proteinExistence type="predicted"/>
<sequence length="812" mass="85613">MRRTAPFLRCRTGSVQPARPVSRLRPGVASALLVVGLSLGIAATGAPPRAHADESVTLPADLPPLPVLDPSLDPDRDTGRIARLVRARVVGMIKMLGSLTEGDIIATDGPITATELPEGGARVQFTDLTVLAGSSTGDPITIAFGDILVDAANGAAGRVTFQSKVAGPIVIFHQGTRVAEVTMEALDLEGEINPEFPTMGQDEITVRGMSMEVEDDMRDPLRITLAEGTASTRSGMADDGTLEATVTLDGNALGFARGQHDPTVSIGTLRSENTYDGVPGAWTDVLTLMTSPDRLAPIQETTAVVGRVMAQNELGNNLSKNTAQDIEIFLSPNESITIESITYDIEMDEPINEAAHGSSTFALDSLRTRGPDLPMAVDLGALRMTFEGEGLDVPRLRGFMAETMEWASEIPMDPEKVTPQMAQDMETRVLDDMIGLIRDLEIGKAETDVRLSSLSVREGRTPVFSLNEGAISGGWEEKTDGLLDGPSSIMVRGLTVTDPSLGMPWSVGSATLDSQTRDLDLRALRELVVLFIQSADSPTGAPDPQAVAALADSMTVAGGQLTINLEGIALGTEMRPMGGLGSADLFFELESAEPGDPVADARLTFEMGGLDLGQMAARTMPQDLIPQTASLVLRGASLPVPGLVRQGMMTPADPLAADRAMEQALMAMLSVHQPSLTLESLAVDAPSLGIQGEGDVTLREPGPEGVDGGMSLVVRDLDRAMTLLQEQVRDNPALQEPLIVLLGLRGMGRAGGPNTHVYDIELSPTEGALVNGTPIGALLMQAPPGPGQGPGTAPMGPQTPDDDKAERKQQRQ</sequence>
<reference evidence="2 3" key="1">
    <citation type="submission" date="2016-10" db="EMBL/GenBank/DDBJ databases">
        <authorList>
            <person name="de Groot N.N."/>
        </authorList>
    </citation>
    <scope>NUCLEOTIDE SEQUENCE [LARGE SCALE GENOMIC DNA]</scope>
    <source>
        <strain evidence="2 3">ATCC 700224</strain>
    </source>
</reference>
<evidence type="ECO:0000313" key="2">
    <source>
        <dbReference type="EMBL" id="SDD62201.1"/>
    </source>
</evidence>
<dbReference type="STRING" id="69960.SAMN05421720_10169"/>
<evidence type="ECO:0000313" key="3">
    <source>
        <dbReference type="Proteomes" id="UP000199412"/>
    </source>
</evidence>
<feature type="compositionally biased region" description="Basic and acidic residues" evidence="1">
    <location>
        <begin position="801"/>
        <end position="812"/>
    </location>
</feature>
<dbReference type="EMBL" id="FNAP01000001">
    <property type="protein sequence ID" value="SDD62201.1"/>
    <property type="molecule type" value="Genomic_DNA"/>
</dbReference>
<keyword evidence="3" id="KW-1185">Reference proteome</keyword>
<name>A0A1G6W8Q0_9PROT</name>
<organism evidence="2 3">
    <name type="scientific">Rhodospira trueperi</name>
    <dbReference type="NCBI Taxonomy" id="69960"/>
    <lineage>
        <taxon>Bacteria</taxon>
        <taxon>Pseudomonadati</taxon>
        <taxon>Pseudomonadota</taxon>
        <taxon>Alphaproteobacteria</taxon>
        <taxon>Rhodospirillales</taxon>
        <taxon>Rhodospirillaceae</taxon>
        <taxon>Rhodospira</taxon>
    </lineage>
</organism>